<feature type="region of interest" description="Disordered" evidence="1">
    <location>
        <begin position="52"/>
        <end position="71"/>
    </location>
</feature>
<dbReference type="RefSeq" id="WP_068194281.1">
    <property type="nucleotide sequence ID" value="NZ_CP013909.1"/>
</dbReference>
<sequence length="130" mass="14613">MASNLDYLDPALIPLEEKVNAYLEAEKALQRATAVLKSEPLHDKEVAAAAAQFEQRPPTGSYNQEADERQQEVENLRTDLALLEREIIALIPTRDEWVKVNLGYGPSRVGAWHVPAIGGKPERYELRIVH</sequence>
<dbReference type="AlphaFoldDB" id="A0A0U4C0B2"/>
<protein>
    <submittedName>
        <fullName evidence="2">Uncharacterized protein</fullName>
    </submittedName>
</protein>
<accession>A0A0U4C0B2</accession>
<dbReference type="KEGG" id="hyg:AUC43_13025"/>
<evidence type="ECO:0000313" key="3">
    <source>
        <dbReference type="Proteomes" id="UP000059542"/>
    </source>
</evidence>
<proteinExistence type="predicted"/>
<gene>
    <name evidence="2" type="ORF">AUC43_13025</name>
</gene>
<evidence type="ECO:0000256" key="1">
    <source>
        <dbReference type="SAM" id="MobiDB-lite"/>
    </source>
</evidence>
<dbReference type="OrthoDB" id="884723at2"/>
<dbReference type="EMBL" id="CP013909">
    <property type="protein sequence ID" value="ALW85937.1"/>
    <property type="molecule type" value="Genomic_DNA"/>
</dbReference>
<reference evidence="2 3" key="1">
    <citation type="submission" date="2015-12" db="EMBL/GenBank/DDBJ databases">
        <authorList>
            <person name="Shamseldin A."/>
            <person name="Moawad H."/>
            <person name="Abd El-Rahim W.M."/>
            <person name="Sadowsky M.J."/>
        </authorList>
    </citation>
    <scope>NUCLEOTIDE SEQUENCE [LARGE SCALE GENOMIC DNA]</scope>
    <source>
        <strain evidence="2 3">DG5B</strain>
    </source>
</reference>
<organism evidence="2 3">
    <name type="scientific">Hymenobacter sedentarius</name>
    <dbReference type="NCBI Taxonomy" id="1411621"/>
    <lineage>
        <taxon>Bacteria</taxon>
        <taxon>Pseudomonadati</taxon>
        <taxon>Bacteroidota</taxon>
        <taxon>Cytophagia</taxon>
        <taxon>Cytophagales</taxon>
        <taxon>Hymenobacteraceae</taxon>
        <taxon>Hymenobacter</taxon>
    </lineage>
</organism>
<keyword evidence="3" id="KW-1185">Reference proteome</keyword>
<evidence type="ECO:0000313" key="2">
    <source>
        <dbReference type="EMBL" id="ALW85937.1"/>
    </source>
</evidence>
<name>A0A0U4C0B2_9BACT</name>
<dbReference type="Proteomes" id="UP000059542">
    <property type="component" value="Chromosome"/>
</dbReference>